<accession>A0A818SJ92</accession>
<dbReference type="EMBL" id="CAJOBQ010000062">
    <property type="protein sequence ID" value="CAF4239573.1"/>
    <property type="molecule type" value="Genomic_DNA"/>
</dbReference>
<dbReference type="EMBL" id="CAJOBS010000040">
    <property type="protein sequence ID" value="CAF4477392.1"/>
    <property type="molecule type" value="Genomic_DNA"/>
</dbReference>
<reference evidence="14" key="1">
    <citation type="submission" date="2021-02" db="EMBL/GenBank/DDBJ databases">
        <authorList>
            <person name="Nowell W R."/>
        </authorList>
    </citation>
    <scope>NUCLEOTIDE SEQUENCE</scope>
</reference>
<dbReference type="EMBL" id="CAJNYV010003476">
    <property type="protein sequence ID" value="CAF3582269.1"/>
    <property type="molecule type" value="Genomic_DNA"/>
</dbReference>
<keyword evidence="21" id="KW-1185">Reference proteome</keyword>
<feature type="region of interest" description="Disordered" evidence="8">
    <location>
        <begin position="262"/>
        <end position="291"/>
    </location>
</feature>
<dbReference type="PANTHER" id="PTHR24012">
    <property type="entry name" value="RNA BINDING PROTEIN"/>
    <property type="match status" value="1"/>
</dbReference>
<dbReference type="EMBL" id="CAJOBO010000040">
    <property type="protein sequence ID" value="CAF4107928.1"/>
    <property type="molecule type" value="Genomic_DNA"/>
</dbReference>
<evidence type="ECO:0000313" key="16">
    <source>
        <dbReference type="EMBL" id="CAF4239573.1"/>
    </source>
</evidence>
<dbReference type="Proteomes" id="UP000663873">
    <property type="component" value="Unassembled WGS sequence"/>
</dbReference>
<feature type="compositionally biased region" description="Low complexity" evidence="8">
    <location>
        <begin position="205"/>
        <end position="217"/>
    </location>
</feature>
<dbReference type="Proteomes" id="UP000663865">
    <property type="component" value="Unassembled WGS sequence"/>
</dbReference>
<dbReference type="FunFam" id="3.30.70.330:FF:000651">
    <property type="entry name" value="Poly(A) binding protein cytoplasmic 1 like"/>
    <property type="match status" value="1"/>
</dbReference>
<evidence type="ECO:0000313" key="20">
    <source>
        <dbReference type="Proteomes" id="UP000663869"/>
    </source>
</evidence>
<evidence type="ECO:0000256" key="6">
    <source>
        <dbReference type="ARBA" id="ARBA00023242"/>
    </source>
</evidence>
<dbReference type="GO" id="GO:0003723">
    <property type="term" value="F:RNA binding"/>
    <property type="evidence" value="ECO:0007669"/>
    <property type="project" value="UniProtKB-UniRule"/>
</dbReference>
<comment type="caution">
    <text evidence="14">The sequence shown here is derived from an EMBL/GenBank/DDBJ whole genome shotgun (WGS) entry which is preliminary data.</text>
</comment>
<evidence type="ECO:0000256" key="7">
    <source>
        <dbReference type="PROSITE-ProRule" id="PRU00176"/>
    </source>
</evidence>
<keyword evidence="4" id="KW-0677">Repeat</keyword>
<dbReference type="SMART" id="SM00360">
    <property type="entry name" value="RRM"/>
    <property type="match status" value="2"/>
</dbReference>
<sequence>MSNYINAAVNQHRPNLTNLYVKNFGKDINETELCQLFGTYGMITSCKIQMDNKGQSRGFGFVNFERPEMAQNAMMNLNGHVLDSGKQLYVGFFQSKPERQKEIQRIREENHRKQSNSLTLYVSNLDRSIDEKLLEVIFNKFGRITHTHLLRYGSQSKGIGFISFNTTEEATRALNEMNGKWVLSKPIYVALSTNIGDSQWNTPRSSTSSMSATNSTSPDTPEMPYLNMPTMFYVPTFMVPSRSNNYSLPIVPLNLQVTSNREYSPRSSSMMASSMNNNTNSQFYRNLPQNN</sequence>
<evidence type="ECO:0000313" key="17">
    <source>
        <dbReference type="EMBL" id="CAF4336341.1"/>
    </source>
</evidence>
<dbReference type="EMBL" id="CAJNYD010003617">
    <property type="protein sequence ID" value="CAF3532625.1"/>
    <property type="molecule type" value="Genomic_DNA"/>
</dbReference>
<dbReference type="Gene3D" id="3.30.70.330">
    <property type="match status" value="2"/>
</dbReference>
<evidence type="ECO:0000313" key="10">
    <source>
        <dbReference type="EMBL" id="CAF3411731.1"/>
    </source>
</evidence>
<dbReference type="PROSITE" id="PS50102">
    <property type="entry name" value="RRM"/>
    <property type="match status" value="2"/>
</dbReference>
<dbReference type="AlphaFoldDB" id="A0A818SJ92"/>
<dbReference type="InterPro" id="IPR012677">
    <property type="entry name" value="Nucleotide-bd_a/b_plait_sf"/>
</dbReference>
<dbReference type="InterPro" id="IPR000504">
    <property type="entry name" value="RRM_dom"/>
</dbReference>
<feature type="domain" description="RRM" evidence="9">
    <location>
        <begin position="17"/>
        <end position="95"/>
    </location>
</feature>
<evidence type="ECO:0000313" key="12">
    <source>
        <dbReference type="EMBL" id="CAF3532625.1"/>
    </source>
</evidence>
<feature type="region of interest" description="Disordered" evidence="8">
    <location>
        <begin position="199"/>
        <end position="221"/>
    </location>
</feature>
<dbReference type="SUPFAM" id="SSF54928">
    <property type="entry name" value="RNA-binding domain, RBD"/>
    <property type="match status" value="2"/>
</dbReference>
<dbReference type="Proteomes" id="UP000663862">
    <property type="component" value="Unassembled WGS sequence"/>
</dbReference>
<dbReference type="InterPro" id="IPR035979">
    <property type="entry name" value="RBD_domain_sf"/>
</dbReference>
<evidence type="ECO:0000256" key="1">
    <source>
        <dbReference type="ARBA" id="ARBA00004123"/>
    </source>
</evidence>
<protein>
    <recommendedName>
        <fullName evidence="9">RRM domain-containing protein</fullName>
    </recommendedName>
</protein>
<dbReference type="Proteomes" id="UP000663833">
    <property type="component" value="Unassembled WGS sequence"/>
</dbReference>
<dbReference type="EMBL" id="CAJNYU010003377">
    <property type="protein sequence ID" value="CAF3670746.1"/>
    <property type="molecule type" value="Genomic_DNA"/>
</dbReference>
<evidence type="ECO:0000256" key="2">
    <source>
        <dbReference type="ARBA" id="ARBA00004496"/>
    </source>
</evidence>
<organism evidence="14 20">
    <name type="scientific">Rotaria socialis</name>
    <dbReference type="NCBI Taxonomy" id="392032"/>
    <lineage>
        <taxon>Eukaryota</taxon>
        <taxon>Metazoa</taxon>
        <taxon>Spiralia</taxon>
        <taxon>Gnathifera</taxon>
        <taxon>Rotifera</taxon>
        <taxon>Eurotatoria</taxon>
        <taxon>Bdelloidea</taxon>
        <taxon>Philodinida</taxon>
        <taxon>Philodinidae</taxon>
        <taxon>Rotaria</taxon>
    </lineage>
</organism>
<dbReference type="Proteomes" id="UP000663838">
    <property type="component" value="Unassembled WGS sequence"/>
</dbReference>
<feature type="compositionally biased region" description="Polar residues" evidence="8">
    <location>
        <begin position="282"/>
        <end position="291"/>
    </location>
</feature>
<keyword evidence="3" id="KW-0963">Cytoplasm</keyword>
<dbReference type="Proteomes" id="UP000663869">
    <property type="component" value="Unassembled WGS sequence"/>
</dbReference>
<name>A0A818SJ92_9BILA</name>
<evidence type="ECO:0000256" key="8">
    <source>
        <dbReference type="SAM" id="MobiDB-lite"/>
    </source>
</evidence>
<evidence type="ECO:0000313" key="18">
    <source>
        <dbReference type="EMBL" id="CAF4477392.1"/>
    </source>
</evidence>
<comment type="subcellular location">
    <subcellularLocation>
        <location evidence="2">Cytoplasm</location>
    </subcellularLocation>
    <subcellularLocation>
        <location evidence="1">Nucleus</location>
    </subcellularLocation>
</comment>
<feature type="compositionally biased region" description="Low complexity" evidence="8">
    <location>
        <begin position="267"/>
        <end position="281"/>
    </location>
</feature>
<evidence type="ECO:0000256" key="4">
    <source>
        <dbReference type="ARBA" id="ARBA00022737"/>
    </source>
</evidence>
<evidence type="ECO:0000313" key="14">
    <source>
        <dbReference type="EMBL" id="CAF3670746.1"/>
    </source>
</evidence>
<gene>
    <name evidence="14" type="ORF">FME351_LOCUS25703</name>
    <name evidence="11" type="ORF">GRG538_LOCUS13574</name>
    <name evidence="15" type="ORF">HFQ381_LOCUS1444</name>
    <name evidence="13" type="ORF">KIK155_LOCUS20008</name>
    <name evidence="12" type="ORF">LUA448_LOCUS27055</name>
    <name evidence="19" type="ORF">QYT958_LOCUS15210</name>
    <name evidence="10" type="ORF">TIS948_LOCUS28650</name>
    <name evidence="18" type="ORF">TOA249_LOCUS1467</name>
    <name evidence="16" type="ORF">TSG867_LOCUS2388</name>
    <name evidence="17" type="ORF">UJA718_LOCUS14839</name>
</gene>
<evidence type="ECO:0000313" key="15">
    <source>
        <dbReference type="EMBL" id="CAF4107928.1"/>
    </source>
</evidence>
<feature type="domain" description="RRM" evidence="9">
    <location>
        <begin position="118"/>
        <end position="194"/>
    </location>
</feature>
<dbReference type="GO" id="GO:0005737">
    <property type="term" value="C:cytoplasm"/>
    <property type="evidence" value="ECO:0007669"/>
    <property type="project" value="UniProtKB-SubCell"/>
</dbReference>
<evidence type="ECO:0000256" key="5">
    <source>
        <dbReference type="ARBA" id="ARBA00022884"/>
    </source>
</evidence>
<dbReference type="Proteomes" id="UP000663851">
    <property type="component" value="Unassembled WGS sequence"/>
</dbReference>
<keyword evidence="5 7" id="KW-0694">RNA-binding</keyword>
<evidence type="ECO:0000313" key="11">
    <source>
        <dbReference type="EMBL" id="CAF3442190.1"/>
    </source>
</evidence>
<evidence type="ECO:0000313" key="13">
    <source>
        <dbReference type="EMBL" id="CAF3582269.1"/>
    </source>
</evidence>
<dbReference type="Proteomes" id="UP000663848">
    <property type="component" value="Unassembled WGS sequence"/>
</dbReference>
<evidence type="ECO:0000313" key="21">
    <source>
        <dbReference type="Proteomes" id="UP000663873"/>
    </source>
</evidence>
<dbReference type="Pfam" id="PF00076">
    <property type="entry name" value="RRM_1"/>
    <property type="match status" value="2"/>
</dbReference>
<dbReference type="Proteomes" id="UP000663872">
    <property type="component" value="Unassembled WGS sequence"/>
</dbReference>
<proteinExistence type="predicted"/>
<dbReference type="Proteomes" id="UP000663825">
    <property type="component" value="Unassembled WGS sequence"/>
</dbReference>
<dbReference type="EMBL" id="CAJOBP010002135">
    <property type="protein sequence ID" value="CAF4336341.1"/>
    <property type="molecule type" value="Genomic_DNA"/>
</dbReference>
<dbReference type="OrthoDB" id="19742at2759"/>
<dbReference type="EMBL" id="CAJNYT010002006">
    <property type="protein sequence ID" value="CAF3442190.1"/>
    <property type="molecule type" value="Genomic_DNA"/>
</dbReference>
<keyword evidence="6" id="KW-0539">Nucleus</keyword>
<dbReference type="GO" id="GO:0005634">
    <property type="term" value="C:nucleus"/>
    <property type="evidence" value="ECO:0007669"/>
    <property type="project" value="UniProtKB-SubCell"/>
</dbReference>
<dbReference type="EMBL" id="CAJNXB010005155">
    <property type="protein sequence ID" value="CAF3411731.1"/>
    <property type="molecule type" value="Genomic_DNA"/>
</dbReference>
<evidence type="ECO:0000256" key="3">
    <source>
        <dbReference type="ARBA" id="ARBA00022490"/>
    </source>
</evidence>
<evidence type="ECO:0000259" key="9">
    <source>
        <dbReference type="PROSITE" id="PS50102"/>
    </source>
</evidence>
<dbReference type="EMBL" id="CAJOBR010002093">
    <property type="protein sequence ID" value="CAF4656536.1"/>
    <property type="molecule type" value="Genomic_DNA"/>
</dbReference>
<evidence type="ECO:0000313" key="19">
    <source>
        <dbReference type="EMBL" id="CAF4656536.1"/>
    </source>
</evidence>